<name>A0A0C3B530_PILCF</name>
<protein>
    <submittedName>
        <fullName evidence="1">Uncharacterized protein</fullName>
    </submittedName>
</protein>
<dbReference type="HOGENOM" id="CLU_1454942_0_0_1"/>
<dbReference type="InParanoid" id="A0A0C3B530"/>
<dbReference type="Proteomes" id="UP000054166">
    <property type="component" value="Unassembled WGS sequence"/>
</dbReference>
<proteinExistence type="predicted"/>
<dbReference type="AlphaFoldDB" id="A0A0C3B530"/>
<gene>
    <name evidence="1" type="ORF">PILCRDRAFT_16160</name>
</gene>
<reference evidence="2" key="2">
    <citation type="submission" date="2015-01" db="EMBL/GenBank/DDBJ databases">
        <title>Evolutionary Origins and Diversification of the Mycorrhizal Mutualists.</title>
        <authorList>
            <consortium name="DOE Joint Genome Institute"/>
            <consortium name="Mycorrhizal Genomics Consortium"/>
            <person name="Kohler A."/>
            <person name="Kuo A."/>
            <person name="Nagy L.G."/>
            <person name="Floudas D."/>
            <person name="Copeland A."/>
            <person name="Barry K.W."/>
            <person name="Cichocki N."/>
            <person name="Veneault-Fourrey C."/>
            <person name="LaButti K."/>
            <person name="Lindquist E.A."/>
            <person name="Lipzen A."/>
            <person name="Lundell T."/>
            <person name="Morin E."/>
            <person name="Murat C."/>
            <person name="Riley R."/>
            <person name="Ohm R."/>
            <person name="Sun H."/>
            <person name="Tunlid A."/>
            <person name="Henrissat B."/>
            <person name="Grigoriev I.V."/>
            <person name="Hibbett D.S."/>
            <person name="Martin F."/>
        </authorList>
    </citation>
    <scope>NUCLEOTIDE SEQUENCE [LARGE SCALE GENOMIC DNA]</scope>
    <source>
        <strain evidence="2">F 1598</strain>
    </source>
</reference>
<reference evidence="1 2" key="1">
    <citation type="submission" date="2014-04" db="EMBL/GenBank/DDBJ databases">
        <authorList>
            <consortium name="DOE Joint Genome Institute"/>
            <person name="Kuo A."/>
            <person name="Tarkka M."/>
            <person name="Buscot F."/>
            <person name="Kohler A."/>
            <person name="Nagy L.G."/>
            <person name="Floudas D."/>
            <person name="Copeland A."/>
            <person name="Barry K.W."/>
            <person name="Cichocki N."/>
            <person name="Veneault-Fourrey C."/>
            <person name="LaButti K."/>
            <person name="Lindquist E.A."/>
            <person name="Lipzen A."/>
            <person name="Lundell T."/>
            <person name="Morin E."/>
            <person name="Murat C."/>
            <person name="Sun H."/>
            <person name="Tunlid A."/>
            <person name="Henrissat B."/>
            <person name="Grigoriev I.V."/>
            <person name="Hibbett D.S."/>
            <person name="Martin F."/>
            <person name="Nordberg H.P."/>
            <person name="Cantor M.N."/>
            <person name="Hua S.X."/>
        </authorList>
    </citation>
    <scope>NUCLEOTIDE SEQUENCE [LARGE SCALE GENOMIC DNA]</scope>
    <source>
        <strain evidence="1 2">F 1598</strain>
    </source>
</reference>
<dbReference type="STRING" id="765440.A0A0C3B530"/>
<keyword evidence="2" id="KW-1185">Reference proteome</keyword>
<evidence type="ECO:0000313" key="2">
    <source>
        <dbReference type="Proteomes" id="UP000054166"/>
    </source>
</evidence>
<evidence type="ECO:0000313" key="1">
    <source>
        <dbReference type="EMBL" id="KIM72392.1"/>
    </source>
</evidence>
<accession>A0A0C3B530</accession>
<sequence length="186" mass="21231">MYPAAQSIVLVKRTLRQTCRERCPVVEDLANVAFFHSNSHFCSWVIYRICDFVFWWEWNVVLYGYVTASSRMGDGTVIARVKSDMVCAVMKANANHGFEYRWSGRRRKIVRKNLVALGVFHEVNMDGHEKLSSKALKMGPASIPIYVAIGHVYLDFVERYGAIPLQVTVDKGSETGDMYAMHTTLR</sequence>
<dbReference type="OrthoDB" id="2993821at2759"/>
<organism evidence="1 2">
    <name type="scientific">Piloderma croceum (strain F 1598)</name>
    <dbReference type="NCBI Taxonomy" id="765440"/>
    <lineage>
        <taxon>Eukaryota</taxon>
        <taxon>Fungi</taxon>
        <taxon>Dikarya</taxon>
        <taxon>Basidiomycota</taxon>
        <taxon>Agaricomycotina</taxon>
        <taxon>Agaricomycetes</taxon>
        <taxon>Agaricomycetidae</taxon>
        <taxon>Atheliales</taxon>
        <taxon>Atheliaceae</taxon>
        <taxon>Piloderma</taxon>
    </lineage>
</organism>
<dbReference type="EMBL" id="KN833135">
    <property type="protein sequence ID" value="KIM72392.1"/>
    <property type="molecule type" value="Genomic_DNA"/>
</dbReference>